<evidence type="ECO:0000256" key="3">
    <source>
        <dbReference type="ARBA" id="ARBA00022989"/>
    </source>
</evidence>
<feature type="repeat" description="TPR" evidence="5">
    <location>
        <begin position="814"/>
        <end position="847"/>
    </location>
</feature>
<evidence type="ECO:0000256" key="4">
    <source>
        <dbReference type="ARBA" id="ARBA00023136"/>
    </source>
</evidence>
<evidence type="ECO:0000256" key="2">
    <source>
        <dbReference type="ARBA" id="ARBA00022692"/>
    </source>
</evidence>
<feature type="transmembrane region" description="Helical" evidence="7">
    <location>
        <begin position="525"/>
        <end position="545"/>
    </location>
</feature>
<dbReference type="Gene3D" id="1.25.40.10">
    <property type="entry name" value="Tetratricopeptide repeat domain"/>
    <property type="match status" value="1"/>
</dbReference>
<feature type="region of interest" description="Disordered" evidence="6">
    <location>
        <begin position="892"/>
        <end position="922"/>
    </location>
</feature>
<dbReference type="SUPFAM" id="SSF48452">
    <property type="entry name" value="TPR-like"/>
    <property type="match status" value="1"/>
</dbReference>
<feature type="transmembrane region" description="Helical" evidence="7">
    <location>
        <begin position="35"/>
        <end position="55"/>
    </location>
</feature>
<evidence type="ECO:0000256" key="1">
    <source>
        <dbReference type="ARBA" id="ARBA00004141"/>
    </source>
</evidence>
<dbReference type="InterPro" id="IPR019734">
    <property type="entry name" value="TPR_rpt"/>
</dbReference>
<feature type="transmembrane region" description="Helical" evidence="7">
    <location>
        <begin position="428"/>
        <end position="447"/>
    </location>
</feature>
<protein>
    <submittedName>
        <fullName evidence="9">O-Antigen ligase</fullName>
    </submittedName>
</protein>
<dbReference type="GO" id="GO:0016020">
    <property type="term" value="C:membrane"/>
    <property type="evidence" value="ECO:0007669"/>
    <property type="project" value="UniProtKB-SubCell"/>
</dbReference>
<feature type="transmembrane region" description="Helical" evidence="7">
    <location>
        <begin position="208"/>
        <end position="225"/>
    </location>
</feature>
<feature type="compositionally biased region" description="Basic and acidic residues" evidence="6">
    <location>
        <begin position="909"/>
        <end position="922"/>
    </location>
</feature>
<dbReference type="Pfam" id="PF04932">
    <property type="entry name" value="Wzy_C"/>
    <property type="match status" value="1"/>
</dbReference>
<feature type="domain" description="O-antigen ligase-related" evidence="8">
    <location>
        <begin position="263"/>
        <end position="404"/>
    </location>
</feature>
<keyword evidence="5" id="KW-0802">TPR repeat</keyword>
<keyword evidence="10" id="KW-1185">Reference proteome</keyword>
<keyword evidence="3 7" id="KW-1133">Transmembrane helix</keyword>
<dbReference type="InterPro" id="IPR051533">
    <property type="entry name" value="WaaL-like"/>
</dbReference>
<gene>
    <name evidence="9" type="ORF">Poly21_51250</name>
</gene>
<evidence type="ECO:0000256" key="6">
    <source>
        <dbReference type="SAM" id="MobiDB-lite"/>
    </source>
</evidence>
<evidence type="ECO:0000256" key="5">
    <source>
        <dbReference type="PROSITE-ProRule" id="PRU00339"/>
    </source>
</evidence>
<dbReference type="RefSeq" id="WP_146409598.1">
    <property type="nucleotide sequence ID" value="NZ_SJPU01000004.1"/>
</dbReference>
<dbReference type="InterPro" id="IPR007016">
    <property type="entry name" value="O-antigen_ligase-rel_domated"/>
</dbReference>
<dbReference type="PANTHER" id="PTHR37422">
    <property type="entry name" value="TEICHURONIC ACID BIOSYNTHESIS PROTEIN TUAE"/>
    <property type="match status" value="1"/>
</dbReference>
<name>A0A5C6BFS5_9BACT</name>
<feature type="transmembrane region" description="Helical" evidence="7">
    <location>
        <begin position="134"/>
        <end position="155"/>
    </location>
</feature>
<comment type="caution">
    <text evidence="9">The sequence shown here is derived from an EMBL/GenBank/DDBJ whole genome shotgun (WGS) entry which is preliminary data.</text>
</comment>
<feature type="transmembrane region" description="Helical" evidence="7">
    <location>
        <begin position="67"/>
        <end position="85"/>
    </location>
</feature>
<dbReference type="PANTHER" id="PTHR37422:SF23">
    <property type="entry name" value="TEICHURONIC ACID BIOSYNTHESIS PROTEIN TUAE"/>
    <property type="match status" value="1"/>
</dbReference>
<dbReference type="AlphaFoldDB" id="A0A5C6BFS5"/>
<feature type="transmembrane region" description="Helical" evidence="7">
    <location>
        <begin position="297"/>
        <end position="317"/>
    </location>
</feature>
<comment type="subcellular location">
    <subcellularLocation>
        <location evidence="1">Membrane</location>
        <topology evidence="1">Multi-pass membrane protein</topology>
    </subcellularLocation>
</comment>
<dbReference type="InterPro" id="IPR011990">
    <property type="entry name" value="TPR-like_helical_dom_sf"/>
</dbReference>
<evidence type="ECO:0000256" key="7">
    <source>
        <dbReference type="SAM" id="Phobius"/>
    </source>
</evidence>
<feature type="transmembrane region" description="Helical" evidence="7">
    <location>
        <begin position="394"/>
        <end position="416"/>
    </location>
</feature>
<dbReference type="Proteomes" id="UP000319908">
    <property type="component" value="Unassembled WGS sequence"/>
</dbReference>
<keyword evidence="2 7" id="KW-0812">Transmembrane</keyword>
<evidence type="ECO:0000313" key="10">
    <source>
        <dbReference type="Proteomes" id="UP000319908"/>
    </source>
</evidence>
<sequence>MFSSLRNVCLWTSAVLMVAIPIMLAVDFGGIYHWSQYLAAIGILLATFLALPGLTDNTASTGVRQHAILLPLGLLACWACVQSHSMPASVVTWLSPGSYAAYTEWLDGYRTGAEVPGSHRADLISLSVSPYDTAHAAAVLVLLLPLCWAGSIVFHARSRLKMLLSAVAIAGASVAILGVYRKLDPTADLWIFQPRPHSFGGFVNRNNAALMLNFGMAASLGLLSWRMMALHQIELDTPEFEFNDLFSLITDRESMVGLLSATTCMAGLLINGSRGGLVAALFGMTLAFGYVRPRRGLISLPILMVVLAISVTILITPMDLNLESLQRWEVFSRHADTLQSDGRILHWQDGWRAARAYLPGGAGLSTYAYAYLPYQHYSPSAWYEHADNLWLETLVETGLVGVAVGVMLLALLLVSLKRLSASVDPLDQGIRVAGWYAIAAILVSQFFDYGLALPANLIIAVLLGTAIISRDTANGGGSSSWTSMFTSYHDDRLHDDAAFESPPEPVPSAGVRGWVARQGGSFTRVSSFVLAVAMVALAIFVLPGLKQDAITDSMLSRLNQEYSQWQLNPNSLAKMEEVLSQRVTADPSPLLLMRLSKVQRDRAHIAETQEWRPQSNVQMREIYQQTDLRNRQRPYPPNTTTQRLESMSSWQHYTDAWDTSIDALQICPLAQTPRGSLMRLSTIIASGAANGNIASSELDVVAHKAAQQLLIFYNGNSMRQFALGQSSIARGDFDTAAMGLRSAVETDHQFTPRVMELLRATPQLNIADVIPDNSEAMRLAASDALQWDQPDLQFLRHALTVIHCDDGESMGQRAACQALLGRIHFVLDNTSDGQEHYRQAIRLAPHEADYRVEYIDRLLQRNLKEDALQQARLGRQSITDDPRFQEFVDQIAKSERTQTPPPDAAPAIDRSKLDALLEATPR</sequence>
<evidence type="ECO:0000259" key="8">
    <source>
        <dbReference type="Pfam" id="PF04932"/>
    </source>
</evidence>
<accession>A0A5C6BFS5</accession>
<feature type="transmembrane region" description="Helical" evidence="7">
    <location>
        <begin position="453"/>
        <end position="469"/>
    </location>
</feature>
<proteinExistence type="predicted"/>
<dbReference type="PROSITE" id="PS50005">
    <property type="entry name" value="TPR"/>
    <property type="match status" value="1"/>
</dbReference>
<feature type="transmembrane region" description="Helical" evidence="7">
    <location>
        <begin position="162"/>
        <end position="180"/>
    </location>
</feature>
<reference evidence="9 10" key="1">
    <citation type="journal article" date="2020" name="Antonie Van Leeuwenhoek">
        <title>Rhodopirellula heiligendammensis sp. nov., Rhodopirellula pilleata sp. nov., and Rhodopirellula solitaria sp. nov. isolated from natural or artificial marine surfaces in Northern Germany and California, USA, and emended description of the genus Rhodopirellula.</title>
        <authorList>
            <person name="Kallscheuer N."/>
            <person name="Wiegand S."/>
            <person name="Jogler M."/>
            <person name="Boedeker C."/>
            <person name="Peeters S.H."/>
            <person name="Rast P."/>
            <person name="Heuer A."/>
            <person name="Jetten M.S.M."/>
            <person name="Rohde M."/>
            <person name="Jogler C."/>
        </authorList>
    </citation>
    <scope>NUCLEOTIDE SEQUENCE [LARGE SCALE GENOMIC DNA]</scope>
    <source>
        <strain evidence="9 10">Poly21</strain>
    </source>
</reference>
<dbReference type="GO" id="GO:0016874">
    <property type="term" value="F:ligase activity"/>
    <property type="evidence" value="ECO:0007669"/>
    <property type="project" value="UniProtKB-KW"/>
</dbReference>
<keyword evidence="4 7" id="KW-0472">Membrane</keyword>
<organism evidence="9 10">
    <name type="scientific">Allorhodopirellula heiligendammensis</name>
    <dbReference type="NCBI Taxonomy" id="2714739"/>
    <lineage>
        <taxon>Bacteria</taxon>
        <taxon>Pseudomonadati</taxon>
        <taxon>Planctomycetota</taxon>
        <taxon>Planctomycetia</taxon>
        <taxon>Pirellulales</taxon>
        <taxon>Pirellulaceae</taxon>
        <taxon>Allorhodopirellula</taxon>
    </lineage>
</organism>
<keyword evidence="9" id="KW-0436">Ligase</keyword>
<dbReference type="OrthoDB" id="260459at2"/>
<evidence type="ECO:0000313" key="9">
    <source>
        <dbReference type="EMBL" id="TWU10156.1"/>
    </source>
</evidence>
<dbReference type="EMBL" id="SJPU01000004">
    <property type="protein sequence ID" value="TWU10156.1"/>
    <property type="molecule type" value="Genomic_DNA"/>
</dbReference>